<comment type="caution">
    <text evidence="1">The sequence shown here is derived from an EMBL/GenBank/DDBJ whole genome shotgun (WGS) entry which is preliminary data.</text>
</comment>
<dbReference type="OrthoDB" id="2413761at2759"/>
<dbReference type="InterPro" id="IPR011009">
    <property type="entry name" value="Kinase-like_dom_sf"/>
</dbReference>
<sequence length="79" mass="9288">MLLVQKPWFITYVGKVQQNSQLKNLLEVLAKRQSLMNDKIYLLVLEYAEGGTLGKYLRDDAMSFEWDNQLRFAKEIAMM</sequence>
<dbReference type="EMBL" id="BLAL01000208">
    <property type="protein sequence ID" value="GES91891.1"/>
    <property type="molecule type" value="Genomic_DNA"/>
</dbReference>
<keyword evidence="1" id="KW-0418">Kinase</keyword>
<dbReference type="GO" id="GO:0016301">
    <property type="term" value="F:kinase activity"/>
    <property type="evidence" value="ECO:0007669"/>
    <property type="project" value="UniProtKB-KW"/>
</dbReference>
<name>A0A8H3LTK9_9GLOM</name>
<gene>
    <name evidence="1" type="ORF">RCL2_001869000</name>
</gene>
<dbReference type="AlphaFoldDB" id="A0A8H3LTK9"/>
<proteinExistence type="predicted"/>
<reference evidence="1" key="1">
    <citation type="submission" date="2019-10" db="EMBL/GenBank/DDBJ databases">
        <title>Conservation and host-specific expression of non-tandemly repeated heterogenous ribosome RNA gene in arbuscular mycorrhizal fungi.</title>
        <authorList>
            <person name="Maeda T."/>
            <person name="Kobayashi Y."/>
            <person name="Nakagawa T."/>
            <person name="Ezawa T."/>
            <person name="Yamaguchi K."/>
            <person name="Bino T."/>
            <person name="Nishimoto Y."/>
            <person name="Shigenobu S."/>
            <person name="Kawaguchi M."/>
        </authorList>
    </citation>
    <scope>NUCLEOTIDE SEQUENCE</scope>
    <source>
        <strain evidence="1">HR1</strain>
    </source>
</reference>
<dbReference type="Gene3D" id="1.10.510.10">
    <property type="entry name" value="Transferase(Phosphotransferase) domain 1"/>
    <property type="match status" value="1"/>
</dbReference>
<organism evidence="1 2">
    <name type="scientific">Rhizophagus clarus</name>
    <dbReference type="NCBI Taxonomy" id="94130"/>
    <lineage>
        <taxon>Eukaryota</taxon>
        <taxon>Fungi</taxon>
        <taxon>Fungi incertae sedis</taxon>
        <taxon>Mucoromycota</taxon>
        <taxon>Glomeromycotina</taxon>
        <taxon>Glomeromycetes</taxon>
        <taxon>Glomerales</taxon>
        <taxon>Glomeraceae</taxon>
        <taxon>Rhizophagus</taxon>
    </lineage>
</organism>
<accession>A0A8H3LTK9</accession>
<evidence type="ECO:0000313" key="1">
    <source>
        <dbReference type="EMBL" id="GES91891.1"/>
    </source>
</evidence>
<dbReference type="Proteomes" id="UP000615446">
    <property type="component" value="Unassembled WGS sequence"/>
</dbReference>
<protein>
    <submittedName>
        <fullName evidence="1">Kinase-like domain-containing protein</fullName>
    </submittedName>
</protein>
<dbReference type="SUPFAM" id="SSF56112">
    <property type="entry name" value="Protein kinase-like (PK-like)"/>
    <property type="match status" value="1"/>
</dbReference>
<evidence type="ECO:0000313" key="2">
    <source>
        <dbReference type="Proteomes" id="UP000615446"/>
    </source>
</evidence>
<keyword evidence="1" id="KW-0808">Transferase</keyword>